<dbReference type="PROSITE" id="PS51471">
    <property type="entry name" value="FE2OG_OXY"/>
    <property type="match status" value="1"/>
</dbReference>
<dbReference type="SUPFAM" id="SSF51197">
    <property type="entry name" value="Clavaminate synthase-like"/>
    <property type="match status" value="1"/>
</dbReference>
<dbReference type="PANTHER" id="PTHR16557:SF2">
    <property type="entry name" value="NUCLEIC ACID DIOXYGENASE ALKBH1"/>
    <property type="match status" value="1"/>
</dbReference>
<keyword evidence="2" id="KW-0479">Metal-binding</keyword>
<keyword evidence="3" id="KW-0223">Dioxygenase</keyword>
<proteinExistence type="predicted"/>
<reference evidence="8" key="1">
    <citation type="submission" date="2020-12" db="EMBL/GenBank/DDBJ databases">
        <title>Hymenobacter sp.</title>
        <authorList>
            <person name="Kim M.K."/>
        </authorList>
    </citation>
    <scope>NUCLEOTIDE SEQUENCE [LARGE SCALE GENOMIC DNA]</scope>
    <source>
        <strain evidence="8">BT553</strain>
    </source>
</reference>
<dbReference type="InterPro" id="IPR005123">
    <property type="entry name" value="Oxoglu/Fe-dep_dioxygenase_dom"/>
</dbReference>
<dbReference type="GO" id="GO:0035516">
    <property type="term" value="F:broad specificity oxidative DNA demethylase activity"/>
    <property type="evidence" value="ECO:0007669"/>
    <property type="project" value="UniProtKB-EC"/>
</dbReference>
<evidence type="ECO:0000259" key="6">
    <source>
        <dbReference type="PROSITE" id="PS51471"/>
    </source>
</evidence>
<keyword evidence="8" id="KW-1185">Reference proteome</keyword>
<evidence type="ECO:0000256" key="1">
    <source>
        <dbReference type="ARBA" id="ARBA00001954"/>
    </source>
</evidence>
<organism evidence="7 8">
    <name type="scientific">Sphingomonas mollis</name>
    <dbReference type="NCBI Taxonomy" id="2795726"/>
    <lineage>
        <taxon>Bacteria</taxon>
        <taxon>Pseudomonadati</taxon>
        <taxon>Pseudomonadota</taxon>
        <taxon>Alphaproteobacteria</taxon>
        <taxon>Sphingomonadales</taxon>
        <taxon>Sphingomonadaceae</taxon>
        <taxon>Sphingomonas</taxon>
    </lineage>
</organism>
<accession>A0ABS0XTY4</accession>
<evidence type="ECO:0000313" key="7">
    <source>
        <dbReference type="EMBL" id="MBJ6123496.1"/>
    </source>
</evidence>
<keyword evidence="5" id="KW-0408">Iron</keyword>
<keyword evidence="4 7" id="KW-0560">Oxidoreductase</keyword>
<name>A0ABS0XTY4_9SPHN</name>
<dbReference type="EMBL" id="JAELXS010000014">
    <property type="protein sequence ID" value="MBJ6123496.1"/>
    <property type="molecule type" value="Genomic_DNA"/>
</dbReference>
<evidence type="ECO:0000313" key="8">
    <source>
        <dbReference type="Proteomes" id="UP000640426"/>
    </source>
</evidence>
<dbReference type="NCBIfam" id="NF011930">
    <property type="entry name" value="PRK15401.1"/>
    <property type="match status" value="1"/>
</dbReference>
<dbReference type="InterPro" id="IPR027450">
    <property type="entry name" value="AlkB-like"/>
</dbReference>
<feature type="domain" description="Fe2OG dioxygenase" evidence="6">
    <location>
        <begin position="112"/>
        <end position="212"/>
    </location>
</feature>
<dbReference type="Pfam" id="PF13532">
    <property type="entry name" value="2OG-FeII_Oxy_2"/>
    <property type="match status" value="1"/>
</dbReference>
<sequence length="266" mass="29742">MRDLFPDDRERLSLDPGAVLLGGFALPVDRYLLEVITHVAETAPFRHLETPGGRRMSVAMTNVGRLGWVSDRHGYRYSPLDPLTGRPWPTMPPDLAALATNAAATAGFPNFAPEACLINRYASGAKLSLHQDRDERNLDQPIVSVSLGVDARFLWGGQSRTDRPRRVALHDGDVVVWGGPARLTYHGVDTLIESSHPLTGTLRYNLTFRTVTWARPRRQICIRARHRRPVGERFDTPPVLTGEEVKQDVRLDCTLPGMRHRESRSG</sequence>
<evidence type="ECO:0000256" key="4">
    <source>
        <dbReference type="ARBA" id="ARBA00023002"/>
    </source>
</evidence>
<gene>
    <name evidence="7" type="primary">alkB</name>
    <name evidence="7" type="ORF">JAO74_17050</name>
</gene>
<dbReference type="Proteomes" id="UP000640426">
    <property type="component" value="Unassembled WGS sequence"/>
</dbReference>
<evidence type="ECO:0000256" key="3">
    <source>
        <dbReference type="ARBA" id="ARBA00022964"/>
    </source>
</evidence>
<comment type="caution">
    <text evidence="7">The sequence shown here is derived from an EMBL/GenBank/DDBJ whole genome shotgun (WGS) entry which is preliminary data.</text>
</comment>
<dbReference type="InterPro" id="IPR037151">
    <property type="entry name" value="AlkB-like_sf"/>
</dbReference>
<dbReference type="Gene3D" id="2.60.120.590">
    <property type="entry name" value="Alpha-ketoglutarate-dependent dioxygenase AlkB-like"/>
    <property type="match status" value="1"/>
</dbReference>
<dbReference type="EC" id="1.14.11.33" evidence="7"/>
<evidence type="ECO:0000256" key="5">
    <source>
        <dbReference type="ARBA" id="ARBA00023004"/>
    </source>
</evidence>
<dbReference type="PANTHER" id="PTHR16557">
    <property type="entry name" value="ALKYLATED DNA REPAIR PROTEIN ALKB-RELATED"/>
    <property type="match status" value="1"/>
</dbReference>
<evidence type="ECO:0000256" key="2">
    <source>
        <dbReference type="ARBA" id="ARBA00022723"/>
    </source>
</evidence>
<comment type="cofactor">
    <cofactor evidence="1">
        <name>Fe(2+)</name>
        <dbReference type="ChEBI" id="CHEBI:29033"/>
    </cofactor>
</comment>
<dbReference type="RefSeq" id="WP_199041051.1">
    <property type="nucleotide sequence ID" value="NZ_JAELXS010000014.1"/>
</dbReference>
<dbReference type="InterPro" id="IPR004574">
    <property type="entry name" value="Alkb"/>
</dbReference>
<protein>
    <submittedName>
        <fullName evidence="7">DNA oxidative demethylase AlkB</fullName>
        <ecNumber evidence="7">1.14.11.33</ecNumber>
    </submittedName>
</protein>